<evidence type="ECO:0000313" key="2">
    <source>
        <dbReference type="Proteomes" id="UP000254802"/>
    </source>
</evidence>
<dbReference type="Proteomes" id="UP000254802">
    <property type="component" value="Unassembled WGS sequence"/>
</dbReference>
<proteinExistence type="predicted"/>
<dbReference type="EMBL" id="UGPN01000002">
    <property type="protein sequence ID" value="STY64387.1"/>
    <property type="molecule type" value="Genomic_DNA"/>
</dbReference>
<name>A0A378N975_MANHA</name>
<organism evidence="1 2">
    <name type="scientific">Mannheimia haemolytica</name>
    <name type="common">Pasteurella haemolytica</name>
    <dbReference type="NCBI Taxonomy" id="75985"/>
    <lineage>
        <taxon>Bacteria</taxon>
        <taxon>Pseudomonadati</taxon>
        <taxon>Pseudomonadota</taxon>
        <taxon>Gammaproteobacteria</taxon>
        <taxon>Pasteurellales</taxon>
        <taxon>Pasteurellaceae</taxon>
        <taxon>Mannheimia</taxon>
    </lineage>
</organism>
<accession>A0A378N975</accession>
<dbReference type="AlphaFoldDB" id="A0A378N975"/>
<gene>
    <name evidence="1" type="ORF">NCTC10638_03566</name>
</gene>
<evidence type="ECO:0000313" key="1">
    <source>
        <dbReference type="EMBL" id="STY64387.1"/>
    </source>
</evidence>
<sequence length="31" mass="3474">MFCQVIFREVVMTAQIISGSEVSSQIKKKGE</sequence>
<reference evidence="1 2" key="1">
    <citation type="submission" date="2018-06" db="EMBL/GenBank/DDBJ databases">
        <authorList>
            <consortium name="Pathogen Informatics"/>
            <person name="Doyle S."/>
        </authorList>
    </citation>
    <scope>NUCLEOTIDE SEQUENCE [LARGE SCALE GENOMIC DNA]</scope>
    <source>
        <strain evidence="1 2">NCTC10638</strain>
    </source>
</reference>
<protein>
    <submittedName>
        <fullName evidence="1">Uncharacterized protein</fullName>
    </submittedName>
</protein>